<sequence length="31" mass="3497">MSNIIMAFSTELVHLCTVCGCGRLKWRASLR</sequence>
<reference evidence="1" key="2">
    <citation type="journal article" date="2015" name="Fish Shellfish Immunol.">
        <title>Early steps in the European eel (Anguilla anguilla)-Vibrio vulnificus interaction in the gills: Role of the RtxA13 toxin.</title>
        <authorList>
            <person name="Callol A."/>
            <person name="Pajuelo D."/>
            <person name="Ebbesson L."/>
            <person name="Teles M."/>
            <person name="MacKenzie S."/>
            <person name="Amaro C."/>
        </authorList>
    </citation>
    <scope>NUCLEOTIDE SEQUENCE</scope>
</reference>
<dbReference type="EMBL" id="GBXM01037150">
    <property type="protein sequence ID" value="JAH71427.1"/>
    <property type="molecule type" value="Transcribed_RNA"/>
</dbReference>
<organism evidence="1">
    <name type="scientific">Anguilla anguilla</name>
    <name type="common">European freshwater eel</name>
    <name type="synonym">Muraena anguilla</name>
    <dbReference type="NCBI Taxonomy" id="7936"/>
    <lineage>
        <taxon>Eukaryota</taxon>
        <taxon>Metazoa</taxon>
        <taxon>Chordata</taxon>
        <taxon>Craniata</taxon>
        <taxon>Vertebrata</taxon>
        <taxon>Euteleostomi</taxon>
        <taxon>Actinopterygii</taxon>
        <taxon>Neopterygii</taxon>
        <taxon>Teleostei</taxon>
        <taxon>Anguilliformes</taxon>
        <taxon>Anguillidae</taxon>
        <taxon>Anguilla</taxon>
    </lineage>
</organism>
<name>A0A0E9V060_ANGAN</name>
<proteinExistence type="predicted"/>
<protein>
    <submittedName>
        <fullName evidence="1">Uncharacterized protein</fullName>
    </submittedName>
</protein>
<reference evidence="1" key="1">
    <citation type="submission" date="2014-11" db="EMBL/GenBank/DDBJ databases">
        <authorList>
            <person name="Amaro Gonzalez C."/>
        </authorList>
    </citation>
    <scope>NUCLEOTIDE SEQUENCE</scope>
</reference>
<evidence type="ECO:0000313" key="1">
    <source>
        <dbReference type="EMBL" id="JAH71427.1"/>
    </source>
</evidence>
<accession>A0A0E9V060</accession>
<dbReference type="AlphaFoldDB" id="A0A0E9V060"/>